<evidence type="ECO:0000256" key="2">
    <source>
        <dbReference type="ARBA" id="ARBA00022729"/>
    </source>
</evidence>
<evidence type="ECO:0000313" key="4">
    <source>
        <dbReference type="EMBL" id="EYF05913.1"/>
    </source>
</evidence>
<dbReference type="AlphaFoldDB" id="A0A017T9F9"/>
<dbReference type="GO" id="GO:0016810">
    <property type="term" value="F:hydrolase activity, acting on carbon-nitrogen (but not peptide) bonds"/>
    <property type="evidence" value="ECO:0007669"/>
    <property type="project" value="InterPro"/>
</dbReference>
<proteinExistence type="predicted"/>
<dbReference type="InterPro" id="IPR011330">
    <property type="entry name" value="Glyco_hydro/deAcase_b/a-brl"/>
</dbReference>
<comment type="subcellular location">
    <subcellularLocation>
        <location evidence="1">Secreted</location>
    </subcellularLocation>
</comment>
<accession>A0A017T9F9</accession>
<dbReference type="GO" id="GO:0005576">
    <property type="term" value="C:extracellular region"/>
    <property type="evidence" value="ECO:0007669"/>
    <property type="project" value="UniProtKB-SubCell"/>
</dbReference>
<comment type="caution">
    <text evidence="4">The sequence shown here is derived from an EMBL/GenBank/DDBJ whole genome shotgun (WGS) entry which is preliminary data.</text>
</comment>
<dbReference type="PROSITE" id="PS51677">
    <property type="entry name" value="NODB"/>
    <property type="match status" value="1"/>
</dbReference>
<dbReference type="Proteomes" id="UP000019678">
    <property type="component" value="Unassembled WGS sequence"/>
</dbReference>
<dbReference type="PANTHER" id="PTHR34216">
    <property type="match status" value="1"/>
</dbReference>
<dbReference type="Pfam" id="PF01522">
    <property type="entry name" value="Polysacc_deac_1"/>
    <property type="match status" value="1"/>
</dbReference>
<dbReference type="Gene3D" id="3.20.20.370">
    <property type="entry name" value="Glycoside hydrolase/deacetylase"/>
    <property type="match status" value="1"/>
</dbReference>
<reference evidence="4 5" key="1">
    <citation type="submission" date="2013-05" db="EMBL/GenBank/DDBJ databases">
        <title>Genome assembly of Chondromyces apiculatus DSM 436.</title>
        <authorList>
            <person name="Sharma G."/>
            <person name="Khatri I."/>
            <person name="Kaur C."/>
            <person name="Mayilraj S."/>
            <person name="Subramanian S."/>
        </authorList>
    </citation>
    <scope>NUCLEOTIDE SEQUENCE [LARGE SCALE GENOMIC DNA]</scope>
    <source>
        <strain evidence="4 5">DSM 436</strain>
    </source>
</reference>
<sequence>MPTHPTPAPRPSSPRAIAADALDSLGLLDGLLWLRGRCRVPLLGIFTYHRIAEPDGVGELDGGVAEASVRELREQIALIKAHCTALTLDDLCRGLRGAPLPPNPVLITFDDGYRDCHDIVLPILREAGISATFFIPTRYPDAGRIFWWDRVHLTLRRCCRDTIEISYPVHLVLHPLRNPKAAADRLSAALKRTPRVDIDRSLAELERATGVTLTADEERDLAANAIMGWDHIRALRAAGMDIQSHGHGHGVLNTMSPEDAQRDLTSSRRVLTDVLSEPVRAVAYPVGYPLSGAYRDAVIAAGFEIGFTNNTGLCLTTACDPLNLPRVAMDRGQVGPLYKLKLLAGERYSPAT</sequence>
<dbReference type="SUPFAM" id="SSF88713">
    <property type="entry name" value="Glycoside hydrolase/deacetylase"/>
    <property type="match status" value="1"/>
</dbReference>
<dbReference type="InterPro" id="IPR002509">
    <property type="entry name" value="NODB_dom"/>
</dbReference>
<dbReference type="OrthoDB" id="9776235at2"/>
<protein>
    <submittedName>
        <fullName evidence="4">Polysaccharide deacetylase</fullName>
    </submittedName>
</protein>
<keyword evidence="5" id="KW-1185">Reference proteome</keyword>
<dbReference type="EMBL" id="ASRX01000020">
    <property type="protein sequence ID" value="EYF05913.1"/>
    <property type="molecule type" value="Genomic_DNA"/>
</dbReference>
<keyword evidence="2" id="KW-0732">Signal</keyword>
<dbReference type="InterPro" id="IPR051398">
    <property type="entry name" value="Polysacch_Deacetylase"/>
</dbReference>
<name>A0A017T9F9_9BACT</name>
<gene>
    <name evidence="4" type="ORF">CAP_2915</name>
</gene>
<evidence type="ECO:0000256" key="1">
    <source>
        <dbReference type="ARBA" id="ARBA00004613"/>
    </source>
</evidence>
<dbReference type="STRING" id="1192034.CAP_2915"/>
<evidence type="ECO:0000313" key="5">
    <source>
        <dbReference type="Proteomes" id="UP000019678"/>
    </source>
</evidence>
<feature type="domain" description="NodB homology" evidence="3">
    <location>
        <begin position="103"/>
        <end position="352"/>
    </location>
</feature>
<dbReference type="CDD" id="cd10918">
    <property type="entry name" value="CE4_NodB_like_5s_6s"/>
    <property type="match status" value="1"/>
</dbReference>
<dbReference type="eggNOG" id="COG0726">
    <property type="taxonomic scope" value="Bacteria"/>
</dbReference>
<dbReference type="PANTHER" id="PTHR34216:SF3">
    <property type="entry name" value="POLY-BETA-1,6-N-ACETYL-D-GLUCOSAMINE N-DEACETYLASE"/>
    <property type="match status" value="1"/>
</dbReference>
<organism evidence="4 5">
    <name type="scientific">Chondromyces apiculatus DSM 436</name>
    <dbReference type="NCBI Taxonomy" id="1192034"/>
    <lineage>
        <taxon>Bacteria</taxon>
        <taxon>Pseudomonadati</taxon>
        <taxon>Myxococcota</taxon>
        <taxon>Polyangia</taxon>
        <taxon>Polyangiales</taxon>
        <taxon>Polyangiaceae</taxon>
        <taxon>Chondromyces</taxon>
    </lineage>
</organism>
<dbReference type="GO" id="GO:0005975">
    <property type="term" value="P:carbohydrate metabolic process"/>
    <property type="evidence" value="ECO:0007669"/>
    <property type="project" value="InterPro"/>
</dbReference>
<evidence type="ECO:0000259" key="3">
    <source>
        <dbReference type="PROSITE" id="PS51677"/>
    </source>
</evidence>